<dbReference type="SUPFAM" id="SSF50475">
    <property type="entry name" value="FMN-binding split barrel"/>
    <property type="match status" value="1"/>
</dbReference>
<dbReference type="Pfam" id="PF01613">
    <property type="entry name" value="Flavin_Reduct"/>
    <property type="match status" value="1"/>
</dbReference>
<reference evidence="6" key="1">
    <citation type="submission" date="2020-05" db="EMBL/GenBank/DDBJ databases">
        <title>Phylogenomic resolution of chytrid fungi.</title>
        <authorList>
            <person name="Stajich J.E."/>
            <person name="Amses K."/>
            <person name="Simmons R."/>
            <person name="Seto K."/>
            <person name="Myers J."/>
            <person name="Bonds A."/>
            <person name="Quandt C.A."/>
            <person name="Barry K."/>
            <person name="Liu P."/>
            <person name="Grigoriev I."/>
            <person name="Longcore J.E."/>
            <person name="James T.Y."/>
        </authorList>
    </citation>
    <scope>NUCLEOTIDE SEQUENCE</scope>
    <source>
        <strain evidence="6">JEL0318</strain>
    </source>
</reference>
<comment type="caution">
    <text evidence="6">The sequence shown here is derived from an EMBL/GenBank/DDBJ whole genome shotgun (WGS) entry which is preliminary data.</text>
</comment>
<dbReference type="PANTHER" id="PTHR33798">
    <property type="entry name" value="FLAVOPROTEIN OXYGENASE"/>
    <property type="match status" value="1"/>
</dbReference>
<evidence type="ECO:0000256" key="2">
    <source>
        <dbReference type="ARBA" id="ARBA00022630"/>
    </source>
</evidence>
<feature type="domain" description="Flavin reductase like" evidence="5">
    <location>
        <begin position="10"/>
        <end position="145"/>
    </location>
</feature>
<accession>A0AAD5S4H5</accession>
<dbReference type="Gene3D" id="2.30.110.10">
    <property type="entry name" value="Electron Transport, Fmn-binding Protein, Chain A"/>
    <property type="match status" value="1"/>
</dbReference>
<keyword evidence="2" id="KW-0285">Flavoprotein</keyword>
<evidence type="ECO:0000259" key="5">
    <source>
        <dbReference type="Pfam" id="PF01613"/>
    </source>
</evidence>
<evidence type="ECO:0000313" key="7">
    <source>
        <dbReference type="Proteomes" id="UP001212841"/>
    </source>
</evidence>
<dbReference type="AlphaFoldDB" id="A0AAD5S4H5"/>
<organism evidence="6 7">
    <name type="scientific">Rhizophlyctis rosea</name>
    <dbReference type="NCBI Taxonomy" id="64517"/>
    <lineage>
        <taxon>Eukaryota</taxon>
        <taxon>Fungi</taxon>
        <taxon>Fungi incertae sedis</taxon>
        <taxon>Chytridiomycota</taxon>
        <taxon>Chytridiomycota incertae sedis</taxon>
        <taxon>Chytridiomycetes</taxon>
        <taxon>Rhizophlyctidales</taxon>
        <taxon>Rhizophlyctidaceae</taxon>
        <taxon>Rhizophlyctis</taxon>
    </lineage>
</organism>
<evidence type="ECO:0000313" key="6">
    <source>
        <dbReference type="EMBL" id="KAJ3041323.1"/>
    </source>
</evidence>
<keyword evidence="7" id="KW-1185">Reference proteome</keyword>
<comment type="similarity">
    <text evidence="4">Belongs to the flavoredoxin family.</text>
</comment>
<evidence type="ECO:0000256" key="1">
    <source>
        <dbReference type="ARBA" id="ARBA00001917"/>
    </source>
</evidence>
<dbReference type="InterPro" id="IPR012349">
    <property type="entry name" value="Split_barrel_FMN-bd"/>
</dbReference>
<proteinExistence type="inferred from homology"/>
<evidence type="ECO:0000256" key="4">
    <source>
        <dbReference type="ARBA" id="ARBA00038054"/>
    </source>
</evidence>
<dbReference type="PANTHER" id="PTHR33798:SF5">
    <property type="entry name" value="FLAVIN REDUCTASE LIKE DOMAIN-CONTAINING PROTEIN"/>
    <property type="match status" value="1"/>
</dbReference>
<feature type="non-terminal residue" evidence="6">
    <location>
        <position position="1"/>
    </location>
</feature>
<protein>
    <recommendedName>
        <fullName evidence="5">Flavin reductase like domain-containing protein</fullName>
    </recommendedName>
</protein>
<dbReference type="InterPro" id="IPR002563">
    <property type="entry name" value="Flavin_Rdtase-like_dom"/>
</dbReference>
<name>A0AAD5S4H5_9FUNG</name>
<sequence length="203" mass="22383">FLSTRSPDGISQNLAPFSYFNVINHDPPLFIVGFASSLANPRDSLRNLLATKECTINIISETFLEAANSTSINAPYGVSEWDVSGLTPVYDCVDVKCARVKEAVFSVEGKLDFVRESESRREKGKMTGVMVVIEGTRFWVREDAVNEEGSIVDPSVMRTVGRLGGIMYSRVTEAIELPRPDFQKNLGGEEGLEKIKAKKGQSE</sequence>
<dbReference type="GO" id="GO:0010181">
    <property type="term" value="F:FMN binding"/>
    <property type="evidence" value="ECO:0007669"/>
    <property type="project" value="InterPro"/>
</dbReference>
<gene>
    <name evidence="6" type="ORF">HK097_002293</name>
</gene>
<comment type="cofactor">
    <cofactor evidence="1">
        <name>FMN</name>
        <dbReference type="ChEBI" id="CHEBI:58210"/>
    </cofactor>
</comment>
<keyword evidence="3" id="KW-0288">FMN</keyword>
<evidence type="ECO:0000256" key="3">
    <source>
        <dbReference type="ARBA" id="ARBA00022643"/>
    </source>
</evidence>
<dbReference type="EMBL" id="JADGJD010001494">
    <property type="protein sequence ID" value="KAJ3041323.1"/>
    <property type="molecule type" value="Genomic_DNA"/>
</dbReference>
<dbReference type="Proteomes" id="UP001212841">
    <property type="component" value="Unassembled WGS sequence"/>
</dbReference>